<evidence type="ECO:0000256" key="1">
    <source>
        <dbReference type="SAM" id="Phobius"/>
    </source>
</evidence>
<evidence type="ECO:0000313" key="3">
    <source>
        <dbReference type="EMBL" id="EHA97880.1"/>
    </source>
</evidence>
<feature type="signal peptide" evidence="2">
    <location>
        <begin position="1"/>
        <end position="18"/>
    </location>
</feature>
<protein>
    <submittedName>
        <fullName evidence="3">Endothelin-1 receptor</fullName>
    </submittedName>
</protein>
<keyword evidence="2" id="KW-0732">Signal</keyword>
<dbReference type="InParanoid" id="G5ALH0"/>
<proteinExistence type="predicted"/>
<dbReference type="GO" id="GO:0048066">
    <property type="term" value="P:developmental pigmentation"/>
    <property type="evidence" value="ECO:0007669"/>
    <property type="project" value="TreeGrafter"/>
</dbReference>
<reference evidence="3 4" key="1">
    <citation type="journal article" date="2011" name="Nature">
        <title>Genome sequencing reveals insights into physiology and longevity of the naked mole rat.</title>
        <authorList>
            <person name="Kim E.B."/>
            <person name="Fang X."/>
            <person name="Fushan A.A."/>
            <person name="Huang Z."/>
            <person name="Lobanov A.V."/>
            <person name="Han L."/>
            <person name="Marino S.M."/>
            <person name="Sun X."/>
            <person name="Turanov A.A."/>
            <person name="Yang P."/>
            <person name="Yim S.H."/>
            <person name="Zhao X."/>
            <person name="Kasaikina M.V."/>
            <person name="Stoletzki N."/>
            <person name="Peng C."/>
            <person name="Polak P."/>
            <person name="Xiong Z."/>
            <person name="Kiezun A."/>
            <person name="Zhu Y."/>
            <person name="Chen Y."/>
            <person name="Kryukov G.V."/>
            <person name="Zhang Q."/>
            <person name="Peshkin L."/>
            <person name="Yang L."/>
            <person name="Bronson R.T."/>
            <person name="Buffenstein R."/>
            <person name="Wang B."/>
            <person name="Han C."/>
            <person name="Li Q."/>
            <person name="Chen L."/>
            <person name="Zhao W."/>
            <person name="Sunyaev S.R."/>
            <person name="Park T.J."/>
            <person name="Zhang G."/>
            <person name="Wang J."/>
            <person name="Gladyshev V.N."/>
        </authorList>
    </citation>
    <scope>NUCLEOTIDE SEQUENCE [LARGE SCALE GENOMIC DNA]</scope>
</reference>
<organism evidence="3 4">
    <name type="scientific">Heterocephalus glaber</name>
    <name type="common">Naked mole rat</name>
    <dbReference type="NCBI Taxonomy" id="10181"/>
    <lineage>
        <taxon>Eukaryota</taxon>
        <taxon>Metazoa</taxon>
        <taxon>Chordata</taxon>
        <taxon>Craniata</taxon>
        <taxon>Vertebrata</taxon>
        <taxon>Euteleostomi</taxon>
        <taxon>Mammalia</taxon>
        <taxon>Eutheria</taxon>
        <taxon>Euarchontoglires</taxon>
        <taxon>Glires</taxon>
        <taxon>Rodentia</taxon>
        <taxon>Hystricomorpha</taxon>
        <taxon>Bathyergidae</taxon>
        <taxon>Heterocephalus</taxon>
    </lineage>
</organism>
<keyword evidence="1" id="KW-1133">Transmembrane helix</keyword>
<dbReference type="GO" id="GO:0042310">
    <property type="term" value="P:vasoconstriction"/>
    <property type="evidence" value="ECO:0007669"/>
    <property type="project" value="TreeGrafter"/>
</dbReference>
<dbReference type="EMBL" id="JH165789">
    <property type="protein sequence ID" value="EHA97880.1"/>
    <property type="molecule type" value="Genomic_DNA"/>
</dbReference>
<dbReference type="InterPro" id="IPR051193">
    <property type="entry name" value="GPCR_endothelin_rcpt"/>
</dbReference>
<name>G5ALH0_HETGA</name>
<accession>G5ALH0</accession>
<keyword evidence="3" id="KW-0675">Receptor</keyword>
<gene>
    <name evidence="3" type="ORF">GW7_13330</name>
</gene>
<dbReference type="PANTHER" id="PTHR46099:SF2">
    <property type="entry name" value="ENDOTHELIN-1 RECEPTOR"/>
    <property type="match status" value="1"/>
</dbReference>
<sequence>MFCLVVIFALCWFPLHLSRILKKTVYDEMDENRCELLSVKKWQKTMFCLVVIFALCWFPLHLSRILKKTVYDEMDENRFMPLLLLSPVQKPDDLSPHEWNEHPVEKP</sequence>
<dbReference type="STRING" id="10181.G5ALH0"/>
<dbReference type="PANTHER" id="PTHR46099">
    <property type="entry name" value="G_PROTEIN_RECEP_F1_2 DOMAIN-CONTAINING PROTEIN"/>
    <property type="match status" value="1"/>
</dbReference>
<dbReference type="Proteomes" id="UP000006813">
    <property type="component" value="Unassembled WGS sequence"/>
</dbReference>
<feature type="chain" id="PRO_5003473607" evidence="2">
    <location>
        <begin position="19"/>
        <end position="107"/>
    </location>
</feature>
<keyword evidence="1" id="KW-0472">Membrane</keyword>
<dbReference type="AlphaFoldDB" id="G5ALH0"/>
<evidence type="ECO:0000313" key="4">
    <source>
        <dbReference type="Proteomes" id="UP000006813"/>
    </source>
</evidence>
<feature type="transmembrane region" description="Helical" evidence="1">
    <location>
        <begin position="42"/>
        <end position="60"/>
    </location>
</feature>
<dbReference type="GO" id="GO:0005886">
    <property type="term" value="C:plasma membrane"/>
    <property type="evidence" value="ECO:0007669"/>
    <property type="project" value="TreeGrafter"/>
</dbReference>
<evidence type="ECO:0000256" key="2">
    <source>
        <dbReference type="SAM" id="SignalP"/>
    </source>
</evidence>
<dbReference type="GO" id="GO:0004962">
    <property type="term" value="F:endothelin receptor activity"/>
    <property type="evidence" value="ECO:0007669"/>
    <property type="project" value="TreeGrafter"/>
</dbReference>
<keyword evidence="1" id="KW-0812">Transmembrane</keyword>